<dbReference type="Pfam" id="PF05649">
    <property type="entry name" value="Peptidase_M13_N"/>
    <property type="match status" value="1"/>
</dbReference>
<dbReference type="GO" id="GO:0016485">
    <property type="term" value="P:protein processing"/>
    <property type="evidence" value="ECO:0007669"/>
    <property type="project" value="TreeGrafter"/>
</dbReference>
<evidence type="ECO:0000313" key="22">
    <source>
        <dbReference type="EMBL" id="ESO90224.1"/>
    </source>
</evidence>
<dbReference type="KEGG" id="lgi:LOTGIDRAFT_176824"/>
<evidence type="ECO:0000256" key="10">
    <source>
        <dbReference type="ARBA" id="ARBA00022968"/>
    </source>
</evidence>
<name>V4BMN9_LOTGI</name>
<evidence type="ECO:0000256" key="12">
    <source>
        <dbReference type="ARBA" id="ARBA00031127"/>
    </source>
</evidence>
<evidence type="ECO:0000256" key="17">
    <source>
        <dbReference type="ARBA" id="ARBA00048093"/>
    </source>
</evidence>
<evidence type="ECO:0000256" key="4">
    <source>
        <dbReference type="ARBA" id="ARBA00007357"/>
    </source>
</evidence>
<keyword evidence="9" id="KW-0519">Myristate</keyword>
<evidence type="ECO:0000256" key="5">
    <source>
        <dbReference type="ARBA" id="ARBA00012521"/>
    </source>
</evidence>
<dbReference type="PANTHER" id="PTHR11733">
    <property type="entry name" value="ZINC METALLOPROTEASE FAMILY M13 NEPRILYSIN-RELATED"/>
    <property type="match status" value="1"/>
</dbReference>
<reference evidence="22 23" key="1">
    <citation type="journal article" date="2013" name="Nature">
        <title>Insights into bilaterian evolution from three spiralian genomes.</title>
        <authorList>
            <person name="Simakov O."/>
            <person name="Marletaz F."/>
            <person name="Cho S.J."/>
            <person name="Edsinger-Gonzales E."/>
            <person name="Havlak P."/>
            <person name="Hellsten U."/>
            <person name="Kuo D.H."/>
            <person name="Larsson T."/>
            <person name="Lv J."/>
            <person name="Arendt D."/>
            <person name="Savage R."/>
            <person name="Osoegawa K."/>
            <person name="de Jong P."/>
            <person name="Grimwood J."/>
            <person name="Chapman J.A."/>
            <person name="Shapiro H."/>
            <person name="Aerts A."/>
            <person name="Otillar R.P."/>
            <person name="Terry A.Y."/>
            <person name="Boore J.L."/>
            <person name="Grigoriev I.V."/>
            <person name="Lindberg D.R."/>
            <person name="Seaver E.C."/>
            <person name="Weisblat D.A."/>
            <person name="Putnam N.H."/>
            <person name="Rokhsar D.S."/>
        </authorList>
    </citation>
    <scope>NUCLEOTIDE SEQUENCE [LARGE SCALE GENOMIC DNA]</scope>
</reference>
<comment type="catalytic activity">
    <reaction evidence="19">
        <text>substance P + H2O = substance P(1-9) + L-Leu-L-Met-NH2</text>
        <dbReference type="Rhea" id="RHEA:71459"/>
        <dbReference type="ChEBI" id="CHEBI:15377"/>
        <dbReference type="ChEBI" id="CHEBI:190692"/>
        <dbReference type="ChEBI" id="CHEBI:190693"/>
        <dbReference type="ChEBI" id="CHEBI:190700"/>
    </reaction>
    <physiologicalReaction direction="left-to-right" evidence="19">
        <dbReference type="Rhea" id="RHEA:71460"/>
    </physiologicalReaction>
</comment>
<dbReference type="EC" id="3.4.24.11" evidence="5"/>
<dbReference type="MEROPS" id="M13.008"/>
<sequence length="122" mass="13749">FKEGGWCNRRSKLEKCLMLFLILILIVAIGLMVALIIQTKEKPPMAEVSPGMQQSGQKMCTTTDCVRVASRIHDAIDYKVKPCDNFYEFACGTWKKKNVIPEDKSAYSSFDLVADDVNVILK</sequence>
<protein>
    <recommendedName>
        <fullName evidence="6">Neprilysin</fullName>
        <ecNumber evidence="5">3.4.24.11</ecNumber>
    </recommendedName>
    <alternativeName>
        <fullName evidence="15">Atriopeptidase</fullName>
    </alternativeName>
    <alternativeName>
        <fullName evidence="13">Enkephalinase</fullName>
    </alternativeName>
    <alternativeName>
        <fullName evidence="12">Neutral endopeptidase 24.11</fullName>
    </alternativeName>
    <alternativeName>
        <fullName evidence="14">Skin fibroblast elastase</fullName>
    </alternativeName>
</protein>
<dbReference type="SUPFAM" id="SSF55486">
    <property type="entry name" value="Metalloproteases ('zincins'), catalytic domain"/>
    <property type="match status" value="1"/>
</dbReference>
<feature type="non-terminal residue" evidence="22">
    <location>
        <position position="1"/>
    </location>
</feature>
<feature type="non-terminal residue" evidence="22">
    <location>
        <position position="122"/>
    </location>
</feature>
<dbReference type="EMBL" id="KB202460">
    <property type="protein sequence ID" value="ESO90224.1"/>
    <property type="molecule type" value="Genomic_DNA"/>
</dbReference>
<dbReference type="HOGENOM" id="CLU_2032393_0_0_1"/>
<feature type="transmembrane region" description="Helical" evidence="20">
    <location>
        <begin position="16"/>
        <end position="37"/>
    </location>
</feature>
<evidence type="ECO:0000256" key="11">
    <source>
        <dbReference type="ARBA" id="ARBA00023288"/>
    </source>
</evidence>
<keyword evidence="20" id="KW-1133">Transmembrane helix</keyword>
<evidence type="ECO:0000313" key="23">
    <source>
        <dbReference type="Proteomes" id="UP000030746"/>
    </source>
</evidence>
<evidence type="ECO:0000256" key="8">
    <source>
        <dbReference type="ARBA" id="ARBA00022553"/>
    </source>
</evidence>
<evidence type="ECO:0000256" key="6">
    <source>
        <dbReference type="ARBA" id="ARBA00022077"/>
    </source>
</evidence>
<dbReference type="InterPro" id="IPR024079">
    <property type="entry name" value="MetalloPept_cat_dom_sf"/>
</dbReference>
<evidence type="ECO:0000256" key="1">
    <source>
        <dbReference type="ARBA" id="ARBA00000716"/>
    </source>
</evidence>
<organism evidence="22 23">
    <name type="scientific">Lottia gigantea</name>
    <name type="common">Giant owl limpet</name>
    <dbReference type="NCBI Taxonomy" id="225164"/>
    <lineage>
        <taxon>Eukaryota</taxon>
        <taxon>Metazoa</taxon>
        <taxon>Spiralia</taxon>
        <taxon>Lophotrochozoa</taxon>
        <taxon>Mollusca</taxon>
        <taxon>Gastropoda</taxon>
        <taxon>Patellogastropoda</taxon>
        <taxon>Lottioidea</taxon>
        <taxon>Lottiidae</taxon>
        <taxon>Lottia</taxon>
    </lineage>
</organism>
<dbReference type="Gene3D" id="1.10.1380.10">
    <property type="entry name" value="Neutral endopeptidase , domain2"/>
    <property type="match status" value="1"/>
</dbReference>
<dbReference type="InterPro" id="IPR008753">
    <property type="entry name" value="Peptidase_M13_N"/>
</dbReference>
<keyword evidence="10" id="KW-0735">Signal-anchor</keyword>
<proteinExistence type="inferred from homology"/>
<accession>V4BMN9</accession>
<evidence type="ECO:0000256" key="13">
    <source>
        <dbReference type="ARBA" id="ARBA00031362"/>
    </source>
</evidence>
<dbReference type="AlphaFoldDB" id="V4BMN9"/>
<feature type="domain" description="Peptidase M13 N-terminal" evidence="21">
    <location>
        <begin position="82"/>
        <end position="121"/>
    </location>
</feature>
<evidence type="ECO:0000256" key="16">
    <source>
        <dbReference type="ARBA" id="ARBA00047638"/>
    </source>
</evidence>
<keyword evidence="20" id="KW-0812">Transmembrane</keyword>
<evidence type="ECO:0000256" key="14">
    <source>
        <dbReference type="ARBA" id="ARBA00031486"/>
    </source>
</evidence>
<gene>
    <name evidence="22" type="ORF">LOTGIDRAFT_176824</name>
</gene>
<dbReference type="GO" id="GO:0005886">
    <property type="term" value="C:plasma membrane"/>
    <property type="evidence" value="ECO:0007669"/>
    <property type="project" value="UniProtKB-SubCell"/>
</dbReference>
<dbReference type="GeneID" id="20244023"/>
<dbReference type="GO" id="GO:0004222">
    <property type="term" value="F:metalloendopeptidase activity"/>
    <property type="evidence" value="ECO:0007669"/>
    <property type="project" value="UniProtKB-EC"/>
</dbReference>
<evidence type="ECO:0000256" key="15">
    <source>
        <dbReference type="ARBA" id="ARBA00032584"/>
    </source>
</evidence>
<keyword evidence="8" id="KW-0597">Phosphoprotein</keyword>
<comment type="catalytic activity">
    <reaction evidence="1">
        <text>Preferential cleavage of polypeptides between hydrophobic residues, particularly with Phe or Tyr at P1'.</text>
        <dbReference type="EC" id="3.4.24.11"/>
    </reaction>
</comment>
<dbReference type="Gene3D" id="3.40.390.10">
    <property type="entry name" value="Collagenase (Catalytic Domain)"/>
    <property type="match status" value="1"/>
</dbReference>
<evidence type="ECO:0000256" key="19">
    <source>
        <dbReference type="ARBA" id="ARBA00049470"/>
    </source>
</evidence>
<keyword evidence="7" id="KW-1003">Cell membrane</keyword>
<keyword evidence="11" id="KW-0449">Lipoprotein</keyword>
<dbReference type="PANTHER" id="PTHR11733:SF114">
    <property type="entry name" value="NEPRILYSIN"/>
    <property type="match status" value="1"/>
</dbReference>
<dbReference type="Proteomes" id="UP000030746">
    <property type="component" value="Unassembled WGS sequence"/>
</dbReference>
<comment type="catalytic activity">
    <reaction evidence="17">
        <text>substance P + H2O = substance P(1-7) + L-Phe-Gly-L-Leu-L-Met-NH2</text>
        <dbReference type="Rhea" id="RHEA:71467"/>
        <dbReference type="ChEBI" id="CHEBI:15377"/>
        <dbReference type="ChEBI" id="CHEBI:190692"/>
        <dbReference type="ChEBI" id="CHEBI:190695"/>
        <dbReference type="ChEBI" id="CHEBI:190698"/>
    </reaction>
    <physiologicalReaction direction="left-to-right" evidence="17">
        <dbReference type="Rhea" id="RHEA:71468"/>
    </physiologicalReaction>
</comment>
<comment type="subcellular location">
    <subcellularLocation>
        <location evidence="2">Cell membrane</location>
    </subcellularLocation>
    <subcellularLocation>
        <location evidence="3">Membrane</location>
        <topology evidence="3">Single-pass type II membrane protein</topology>
    </subcellularLocation>
</comment>
<dbReference type="OMA" id="KKSCKSW"/>
<dbReference type="InterPro" id="IPR000718">
    <property type="entry name" value="Peptidase_M13"/>
</dbReference>
<keyword evidence="23" id="KW-1185">Reference proteome</keyword>
<evidence type="ECO:0000256" key="7">
    <source>
        <dbReference type="ARBA" id="ARBA00022475"/>
    </source>
</evidence>
<comment type="catalytic activity">
    <reaction evidence="16">
        <text>neurotensin + H2O = neurotensin(1-10) + L-tyrosyl-L-isoleucyl-L-leucine</text>
        <dbReference type="Rhea" id="RHEA:71479"/>
        <dbReference type="ChEBI" id="CHEBI:15377"/>
        <dbReference type="ChEBI" id="CHEBI:147362"/>
        <dbReference type="ChEBI" id="CHEBI:190705"/>
        <dbReference type="ChEBI" id="CHEBI:190707"/>
    </reaction>
    <physiologicalReaction direction="left-to-right" evidence="16">
        <dbReference type="Rhea" id="RHEA:71480"/>
    </physiologicalReaction>
</comment>
<evidence type="ECO:0000256" key="9">
    <source>
        <dbReference type="ARBA" id="ARBA00022707"/>
    </source>
</evidence>
<keyword evidence="20" id="KW-0472">Membrane</keyword>
<dbReference type="RefSeq" id="XP_009059088.1">
    <property type="nucleotide sequence ID" value="XM_009060840.1"/>
</dbReference>
<evidence type="ECO:0000259" key="21">
    <source>
        <dbReference type="Pfam" id="PF05649"/>
    </source>
</evidence>
<evidence type="ECO:0000256" key="3">
    <source>
        <dbReference type="ARBA" id="ARBA00004606"/>
    </source>
</evidence>
<dbReference type="CTD" id="20244023"/>
<dbReference type="PROSITE" id="PS51885">
    <property type="entry name" value="NEPRILYSIN"/>
    <property type="match status" value="1"/>
</dbReference>
<dbReference type="OrthoDB" id="6160024at2759"/>
<evidence type="ECO:0000256" key="2">
    <source>
        <dbReference type="ARBA" id="ARBA00004236"/>
    </source>
</evidence>
<dbReference type="InterPro" id="IPR042089">
    <property type="entry name" value="Peptidase_M13_dom_2"/>
</dbReference>
<comment type="catalytic activity">
    <reaction evidence="18">
        <text>neurotensin + H2O = neurotensin(1-11) + L-isoleucyl-L-leucine</text>
        <dbReference type="Rhea" id="RHEA:71475"/>
        <dbReference type="ChEBI" id="CHEBI:15377"/>
        <dbReference type="ChEBI" id="CHEBI:147362"/>
        <dbReference type="ChEBI" id="CHEBI:190704"/>
        <dbReference type="ChEBI" id="CHEBI:190706"/>
    </reaction>
    <physiologicalReaction direction="left-to-right" evidence="18">
        <dbReference type="Rhea" id="RHEA:71476"/>
    </physiologicalReaction>
</comment>
<evidence type="ECO:0000256" key="18">
    <source>
        <dbReference type="ARBA" id="ARBA00049273"/>
    </source>
</evidence>
<comment type="similarity">
    <text evidence="4">Belongs to the peptidase M13 family.</text>
</comment>
<evidence type="ECO:0000256" key="20">
    <source>
        <dbReference type="SAM" id="Phobius"/>
    </source>
</evidence>